<organism evidence="1 2">
    <name type="scientific">Veronia nyctiphanis</name>
    <dbReference type="NCBI Taxonomy" id="1278244"/>
    <lineage>
        <taxon>Bacteria</taxon>
        <taxon>Pseudomonadati</taxon>
        <taxon>Pseudomonadota</taxon>
        <taxon>Gammaproteobacteria</taxon>
        <taxon>Vibrionales</taxon>
        <taxon>Vibrionaceae</taxon>
        <taxon>Veronia</taxon>
    </lineage>
</organism>
<accession>A0A4Q0YTD5</accession>
<evidence type="ECO:0000313" key="2">
    <source>
        <dbReference type="Proteomes" id="UP000290287"/>
    </source>
</evidence>
<keyword evidence="2" id="KW-1185">Reference proteome</keyword>
<gene>
    <name evidence="1" type="ORF">CS022_02510</name>
</gene>
<dbReference type="AlphaFoldDB" id="A0A4Q0YTD5"/>
<dbReference type="RefSeq" id="WP_129120950.1">
    <property type="nucleotide sequence ID" value="NZ_PEIB01000002.1"/>
</dbReference>
<dbReference type="EMBL" id="PEIB01000002">
    <property type="protein sequence ID" value="RXJ74480.1"/>
    <property type="molecule type" value="Genomic_DNA"/>
</dbReference>
<dbReference type="OrthoDB" id="6277674at2"/>
<dbReference type="Proteomes" id="UP000290287">
    <property type="component" value="Unassembled WGS sequence"/>
</dbReference>
<protein>
    <submittedName>
        <fullName evidence="1">Uncharacterized protein</fullName>
    </submittedName>
</protein>
<name>A0A4Q0YTD5_9GAMM</name>
<sequence>MPILLLGCDSQEKSTSKDSLKATALTQLNQKRLSLSFEIKGKGQGYFAGDKTLTKSGTRDFKEGENTLIELFLSDYHSVETATGCNGTLEKNTFLIKDINENCNIEITITPDIFSITTNEIGEGSIRPSSFLLPYGEEVSFTATPDSYHSLISFTGCGGVMEDGRLAIRELTNDCNINAEFMANVYSIKTKVSGNGTITLLVRN</sequence>
<proteinExistence type="predicted"/>
<evidence type="ECO:0000313" key="1">
    <source>
        <dbReference type="EMBL" id="RXJ74480.1"/>
    </source>
</evidence>
<reference evidence="1 2" key="1">
    <citation type="submission" date="2017-10" db="EMBL/GenBank/DDBJ databases">
        <title>Nyctiphanis sp. nov., isolated from the stomach of the euphausiid Nyctiphanes simplex (Hansen, 1911) in the Gulf of California.</title>
        <authorList>
            <person name="Gomez-Gil B."/>
            <person name="Aguilar-Mendez M."/>
            <person name="Lopez-Cortes A."/>
            <person name="Gomez-Gutierrez J."/>
            <person name="Roque A."/>
            <person name="Lang E."/>
            <person name="Gonzalez-Castillo A."/>
        </authorList>
    </citation>
    <scope>NUCLEOTIDE SEQUENCE [LARGE SCALE GENOMIC DNA]</scope>
    <source>
        <strain evidence="1 2">CAIM 600</strain>
    </source>
</reference>
<comment type="caution">
    <text evidence="1">The sequence shown here is derived from an EMBL/GenBank/DDBJ whole genome shotgun (WGS) entry which is preliminary data.</text>
</comment>